<dbReference type="AlphaFoldDB" id="A0A1G2PU08"/>
<comment type="caution">
    <text evidence="2">The sequence shown here is derived from an EMBL/GenBank/DDBJ whole genome shotgun (WGS) entry which is preliminary data.</text>
</comment>
<protein>
    <recommendedName>
        <fullName evidence="4">DUF4305 domain-containing protein</fullName>
    </recommendedName>
</protein>
<evidence type="ECO:0000256" key="1">
    <source>
        <dbReference type="SAM" id="Phobius"/>
    </source>
</evidence>
<organism evidence="2 3">
    <name type="scientific">Candidatus Terrybacteria bacterium RIFCSPLOWO2_01_FULL_40_23</name>
    <dbReference type="NCBI Taxonomy" id="1802366"/>
    <lineage>
        <taxon>Bacteria</taxon>
        <taxon>Candidatus Terryibacteriota</taxon>
    </lineage>
</organism>
<keyword evidence="1" id="KW-1133">Transmembrane helix</keyword>
<proteinExistence type="predicted"/>
<evidence type="ECO:0008006" key="4">
    <source>
        <dbReference type="Google" id="ProtNLM"/>
    </source>
</evidence>
<reference evidence="2 3" key="1">
    <citation type="journal article" date="2016" name="Nat. Commun.">
        <title>Thousands of microbial genomes shed light on interconnected biogeochemical processes in an aquifer system.</title>
        <authorList>
            <person name="Anantharaman K."/>
            <person name="Brown C.T."/>
            <person name="Hug L.A."/>
            <person name="Sharon I."/>
            <person name="Castelle C.J."/>
            <person name="Probst A.J."/>
            <person name="Thomas B.C."/>
            <person name="Singh A."/>
            <person name="Wilkins M.J."/>
            <person name="Karaoz U."/>
            <person name="Brodie E.L."/>
            <person name="Williams K.H."/>
            <person name="Hubbard S.S."/>
            <person name="Banfield J.F."/>
        </authorList>
    </citation>
    <scope>NUCLEOTIDE SEQUENCE [LARGE SCALE GENOMIC DNA]</scope>
</reference>
<keyword evidence="1" id="KW-0472">Membrane</keyword>
<gene>
    <name evidence="2" type="ORF">A3A97_00195</name>
</gene>
<evidence type="ECO:0000313" key="2">
    <source>
        <dbReference type="EMBL" id="OHA51828.1"/>
    </source>
</evidence>
<evidence type="ECO:0000313" key="3">
    <source>
        <dbReference type="Proteomes" id="UP000176951"/>
    </source>
</evidence>
<dbReference type="Proteomes" id="UP000176951">
    <property type="component" value="Unassembled WGS sequence"/>
</dbReference>
<name>A0A1G2PU08_9BACT</name>
<feature type="transmembrane region" description="Helical" evidence="1">
    <location>
        <begin position="33"/>
        <end position="51"/>
    </location>
</feature>
<feature type="transmembrane region" description="Helical" evidence="1">
    <location>
        <begin position="7"/>
        <end position="27"/>
    </location>
</feature>
<sequence length="65" mass="7600">MEANKFLGWLSTVIFSLYCFVSLNAALSGQFNQWFSVLFDLVFIFIGIHMLRQAYFKKIVTKKNN</sequence>
<accession>A0A1G2PU08</accession>
<dbReference type="EMBL" id="MHSW01000018">
    <property type="protein sequence ID" value="OHA51828.1"/>
    <property type="molecule type" value="Genomic_DNA"/>
</dbReference>
<keyword evidence="1" id="KW-0812">Transmembrane</keyword>